<sequence>MAMTTHEADTPHSSRFLLTLPAPTARKGTVEANEPVSRGTKRRAKHLIICENTNYPSSPSLSLSFPSHHSSLPPPPLPPPHLPYHQEHSVANQLVPATTYSTSIHHRHIPPRTPPFLALTPHLYTPPPATAALNQFPGASMNKPPFLPPYQTLPSLPLPSPPSPVVRHVSPPRLPLLADVILPHPMNPPPALVSSCSSYLSSFISSSSSSSSSSAAEF</sequence>
<name>A0A5B7F512_PORTR</name>
<proteinExistence type="predicted"/>
<feature type="compositionally biased region" description="Pro residues" evidence="1">
    <location>
        <begin position="72"/>
        <end position="82"/>
    </location>
</feature>
<reference evidence="2 3" key="1">
    <citation type="submission" date="2019-05" db="EMBL/GenBank/DDBJ databases">
        <title>Another draft genome of Portunus trituberculatus and its Hox gene families provides insights of decapod evolution.</title>
        <authorList>
            <person name="Jeong J.-H."/>
            <person name="Song I."/>
            <person name="Kim S."/>
            <person name="Choi T."/>
            <person name="Kim D."/>
            <person name="Ryu S."/>
            <person name="Kim W."/>
        </authorList>
    </citation>
    <scope>NUCLEOTIDE SEQUENCE [LARGE SCALE GENOMIC DNA]</scope>
    <source>
        <tissue evidence="2">Muscle</tissue>
    </source>
</reference>
<protein>
    <submittedName>
        <fullName evidence="2">Uncharacterized protein</fullName>
    </submittedName>
</protein>
<dbReference type="EMBL" id="VSRR010004769">
    <property type="protein sequence ID" value="MPC40665.1"/>
    <property type="molecule type" value="Genomic_DNA"/>
</dbReference>
<comment type="caution">
    <text evidence="2">The sequence shown here is derived from an EMBL/GenBank/DDBJ whole genome shotgun (WGS) entry which is preliminary data.</text>
</comment>
<organism evidence="2 3">
    <name type="scientific">Portunus trituberculatus</name>
    <name type="common">Swimming crab</name>
    <name type="synonym">Neptunus trituberculatus</name>
    <dbReference type="NCBI Taxonomy" id="210409"/>
    <lineage>
        <taxon>Eukaryota</taxon>
        <taxon>Metazoa</taxon>
        <taxon>Ecdysozoa</taxon>
        <taxon>Arthropoda</taxon>
        <taxon>Crustacea</taxon>
        <taxon>Multicrustacea</taxon>
        <taxon>Malacostraca</taxon>
        <taxon>Eumalacostraca</taxon>
        <taxon>Eucarida</taxon>
        <taxon>Decapoda</taxon>
        <taxon>Pleocyemata</taxon>
        <taxon>Brachyura</taxon>
        <taxon>Eubrachyura</taxon>
        <taxon>Portunoidea</taxon>
        <taxon>Portunidae</taxon>
        <taxon>Portuninae</taxon>
        <taxon>Portunus</taxon>
    </lineage>
</organism>
<gene>
    <name evidence="2" type="ORF">E2C01_034230</name>
</gene>
<accession>A0A5B7F512</accession>
<keyword evidence="3" id="KW-1185">Reference proteome</keyword>
<evidence type="ECO:0000256" key="1">
    <source>
        <dbReference type="SAM" id="MobiDB-lite"/>
    </source>
</evidence>
<dbReference type="Proteomes" id="UP000324222">
    <property type="component" value="Unassembled WGS sequence"/>
</dbReference>
<evidence type="ECO:0000313" key="2">
    <source>
        <dbReference type="EMBL" id="MPC40665.1"/>
    </source>
</evidence>
<feature type="compositionally biased region" description="Low complexity" evidence="1">
    <location>
        <begin position="59"/>
        <end position="71"/>
    </location>
</feature>
<feature type="region of interest" description="Disordered" evidence="1">
    <location>
        <begin position="59"/>
        <end position="85"/>
    </location>
</feature>
<dbReference type="AlphaFoldDB" id="A0A5B7F512"/>
<evidence type="ECO:0000313" key="3">
    <source>
        <dbReference type="Proteomes" id="UP000324222"/>
    </source>
</evidence>